<protein>
    <submittedName>
        <fullName evidence="1">Uncharacterized protein</fullName>
    </submittedName>
</protein>
<dbReference type="OrthoDB" id="332281at2759"/>
<accession>A0A3P7PDV9</accession>
<dbReference type="Proteomes" id="UP000281553">
    <property type="component" value="Unassembled WGS sequence"/>
</dbReference>
<evidence type="ECO:0000313" key="2">
    <source>
        <dbReference type="Proteomes" id="UP000281553"/>
    </source>
</evidence>
<proteinExistence type="predicted"/>
<dbReference type="AlphaFoldDB" id="A0A3P7PDV9"/>
<dbReference type="EMBL" id="UYRU01069057">
    <property type="protein sequence ID" value="VDN18309.1"/>
    <property type="molecule type" value="Genomic_DNA"/>
</dbReference>
<name>A0A3P7PDV9_DIBLA</name>
<keyword evidence="2" id="KW-1185">Reference proteome</keyword>
<gene>
    <name evidence="1" type="ORF">DILT_LOCUS13152</name>
</gene>
<sequence length="105" mass="12070">MSPSVAPKTVIIANFHRSALFYDATFPRQLYTASIEFLDGIELRTDSLKQVQKLRQHSSYSAFLGKWSLPVYFQLSTIGPFAHTHPFHQGEYPLPTEADERKIVW</sequence>
<evidence type="ECO:0000313" key="1">
    <source>
        <dbReference type="EMBL" id="VDN18309.1"/>
    </source>
</evidence>
<reference evidence="1 2" key="1">
    <citation type="submission" date="2018-11" db="EMBL/GenBank/DDBJ databases">
        <authorList>
            <consortium name="Pathogen Informatics"/>
        </authorList>
    </citation>
    <scope>NUCLEOTIDE SEQUENCE [LARGE SCALE GENOMIC DNA]</scope>
</reference>
<organism evidence="1 2">
    <name type="scientific">Dibothriocephalus latus</name>
    <name type="common">Fish tapeworm</name>
    <name type="synonym">Diphyllobothrium latum</name>
    <dbReference type="NCBI Taxonomy" id="60516"/>
    <lineage>
        <taxon>Eukaryota</taxon>
        <taxon>Metazoa</taxon>
        <taxon>Spiralia</taxon>
        <taxon>Lophotrochozoa</taxon>
        <taxon>Platyhelminthes</taxon>
        <taxon>Cestoda</taxon>
        <taxon>Eucestoda</taxon>
        <taxon>Diphyllobothriidea</taxon>
        <taxon>Diphyllobothriidae</taxon>
        <taxon>Dibothriocephalus</taxon>
    </lineage>
</organism>